<protein>
    <recommendedName>
        <fullName evidence="10">DNA repair protein RAD14</fullName>
    </recommendedName>
</protein>
<evidence type="ECO:0000259" key="12">
    <source>
        <dbReference type="Pfam" id="PF05181"/>
    </source>
</evidence>
<dbReference type="PANTHER" id="PTHR10142:SF0">
    <property type="entry name" value="DNA REPAIR PROTEIN COMPLEMENTING XP-A CELLS"/>
    <property type="match status" value="1"/>
</dbReference>
<name>A0A8H3ZAB5_VENIN</name>
<sequence length="381" mass="42984">MAERPSTPPRASHSGSLPTNPLTPEQVRRVEEARLKAKAHRLQQGLSNPSSAQTISATTAGQKRPHSLISGTKNTPDTLRNAASPSKISSDAPLKAAKKFQKNAYIEYDFSKMTDTKGGFLNNQDDPFNKQLHGKSQDDPAKGKPANMTMKEWERLQLLKKLRANKAGPFEPGISAVDVDPNDATKKCRECGGLEIDFSWVDIFGTSVCYTCKEKYPEKYSLLTKTEAREDYLLTGPELDDTDLLPRLEKPNPHKAQWATMYLFLRYQVEEYAFSPQKWGSQEKLDEEFEARQVVKRERKDQKFKTKLKELKRKTRVEAYQRSRGIGDGLGGAENFGDVVKRRGDRHVHEWGVPVEDPTTGVSTKSCVDKADLPLEFFLDH</sequence>
<evidence type="ECO:0000256" key="7">
    <source>
        <dbReference type="ARBA" id="ARBA00023125"/>
    </source>
</evidence>
<feature type="compositionally biased region" description="Polar residues" evidence="11">
    <location>
        <begin position="69"/>
        <end position="89"/>
    </location>
</feature>
<evidence type="ECO:0000256" key="3">
    <source>
        <dbReference type="ARBA" id="ARBA00022723"/>
    </source>
</evidence>
<keyword evidence="3" id="KW-0479">Metal-binding</keyword>
<evidence type="ECO:0000313" key="13">
    <source>
        <dbReference type="EMBL" id="KAE9985151.1"/>
    </source>
</evidence>
<feature type="compositionally biased region" description="Polar residues" evidence="11">
    <location>
        <begin position="44"/>
        <end position="61"/>
    </location>
</feature>
<dbReference type="Gene3D" id="3.90.530.10">
    <property type="entry name" value="XPA C-terminal domain"/>
    <property type="match status" value="1"/>
</dbReference>
<evidence type="ECO:0000256" key="10">
    <source>
        <dbReference type="ARBA" id="ARBA00072989"/>
    </source>
</evidence>
<dbReference type="GO" id="GO:0003684">
    <property type="term" value="F:damaged DNA binding"/>
    <property type="evidence" value="ECO:0007669"/>
    <property type="project" value="InterPro"/>
</dbReference>
<dbReference type="Pfam" id="PF05181">
    <property type="entry name" value="XPA_C"/>
    <property type="match status" value="1"/>
</dbReference>
<comment type="similarity">
    <text evidence="2">Belongs to the XPA family.</text>
</comment>
<feature type="compositionally biased region" description="Basic and acidic residues" evidence="11">
    <location>
        <begin position="26"/>
        <end position="35"/>
    </location>
</feature>
<evidence type="ECO:0000256" key="9">
    <source>
        <dbReference type="ARBA" id="ARBA00023242"/>
    </source>
</evidence>
<dbReference type="GO" id="GO:0000110">
    <property type="term" value="C:nucleotide-excision repair factor 1 complex"/>
    <property type="evidence" value="ECO:0007669"/>
    <property type="project" value="TreeGrafter"/>
</dbReference>
<dbReference type="Proteomes" id="UP000433883">
    <property type="component" value="Unassembled WGS sequence"/>
</dbReference>
<evidence type="ECO:0000256" key="6">
    <source>
        <dbReference type="ARBA" id="ARBA00022833"/>
    </source>
</evidence>
<keyword evidence="6" id="KW-0862">Zinc</keyword>
<gene>
    <name evidence="13" type="ORF">BLS_009629</name>
</gene>
<reference evidence="13 14" key="1">
    <citation type="submission" date="2019-11" db="EMBL/GenBank/DDBJ databases">
        <title>Venturia inaequalis Genome Resource.</title>
        <authorList>
            <person name="Lichtner F.J."/>
        </authorList>
    </citation>
    <scope>NUCLEOTIDE SEQUENCE [LARGE SCALE GENOMIC DNA]</scope>
    <source>
        <strain evidence="13">Bline_iso_100314</strain>
    </source>
</reference>
<evidence type="ECO:0000256" key="2">
    <source>
        <dbReference type="ARBA" id="ARBA00005548"/>
    </source>
</evidence>
<evidence type="ECO:0000256" key="11">
    <source>
        <dbReference type="SAM" id="MobiDB-lite"/>
    </source>
</evidence>
<dbReference type="GO" id="GO:0070914">
    <property type="term" value="P:UV-damage excision repair"/>
    <property type="evidence" value="ECO:0007669"/>
    <property type="project" value="TreeGrafter"/>
</dbReference>
<comment type="subcellular location">
    <subcellularLocation>
        <location evidence="1">Nucleus</location>
    </subcellularLocation>
</comment>
<keyword evidence="5" id="KW-0863">Zinc-finger</keyword>
<keyword evidence="9" id="KW-0539">Nucleus</keyword>
<feature type="compositionally biased region" description="Polar residues" evidence="11">
    <location>
        <begin position="13"/>
        <end position="23"/>
    </location>
</feature>
<keyword evidence="8" id="KW-0234">DNA repair</keyword>
<dbReference type="InterPro" id="IPR037129">
    <property type="entry name" value="XPA_sf"/>
</dbReference>
<evidence type="ECO:0000256" key="5">
    <source>
        <dbReference type="ARBA" id="ARBA00022771"/>
    </source>
</evidence>
<dbReference type="GO" id="GO:0006284">
    <property type="term" value="P:base-excision repair"/>
    <property type="evidence" value="ECO:0007669"/>
    <property type="project" value="TreeGrafter"/>
</dbReference>
<dbReference type="AlphaFoldDB" id="A0A8H3ZAB5"/>
<feature type="region of interest" description="Disordered" evidence="11">
    <location>
        <begin position="123"/>
        <end position="146"/>
    </location>
</feature>
<dbReference type="PANTHER" id="PTHR10142">
    <property type="entry name" value="DNA REPAIR PROTEIN COMPLEMENTING XP-A CELLS"/>
    <property type="match status" value="1"/>
</dbReference>
<dbReference type="FunFam" id="3.90.530.10:FF:000003">
    <property type="entry name" value="Dna repair rad14 protein"/>
    <property type="match status" value="1"/>
</dbReference>
<evidence type="ECO:0000313" key="14">
    <source>
        <dbReference type="Proteomes" id="UP000433883"/>
    </source>
</evidence>
<dbReference type="CDD" id="cd21077">
    <property type="entry name" value="DBD_Rad14"/>
    <property type="match status" value="1"/>
</dbReference>
<organism evidence="13 14">
    <name type="scientific">Venturia inaequalis</name>
    <name type="common">Apple scab fungus</name>
    <dbReference type="NCBI Taxonomy" id="5025"/>
    <lineage>
        <taxon>Eukaryota</taxon>
        <taxon>Fungi</taxon>
        <taxon>Dikarya</taxon>
        <taxon>Ascomycota</taxon>
        <taxon>Pezizomycotina</taxon>
        <taxon>Dothideomycetes</taxon>
        <taxon>Pleosporomycetidae</taxon>
        <taxon>Venturiales</taxon>
        <taxon>Venturiaceae</taxon>
        <taxon>Venturia</taxon>
    </lineage>
</organism>
<proteinExistence type="inferred from homology"/>
<feature type="domain" description="XPA C-terminal" evidence="12">
    <location>
        <begin position="219"/>
        <end position="269"/>
    </location>
</feature>
<comment type="caution">
    <text evidence="13">The sequence shown here is derived from an EMBL/GenBank/DDBJ whole genome shotgun (WGS) entry which is preliminary data.</text>
</comment>
<accession>A0A8H3ZAB5</accession>
<dbReference type="InterPro" id="IPR009061">
    <property type="entry name" value="DNA-bd_dom_put_sf"/>
</dbReference>
<dbReference type="InterPro" id="IPR000465">
    <property type="entry name" value="XPA/RAD14"/>
</dbReference>
<dbReference type="GO" id="GO:0000715">
    <property type="term" value="P:nucleotide-excision repair, DNA damage recognition"/>
    <property type="evidence" value="ECO:0007669"/>
    <property type="project" value="TreeGrafter"/>
</dbReference>
<evidence type="ECO:0000256" key="1">
    <source>
        <dbReference type="ARBA" id="ARBA00004123"/>
    </source>
</evidence>
<evidence type="ECO:0000256" key="8">
    <source>
        <dbReference type="ARBA" id="ARBA00023204"/>
    </source>
</evidence>
<dbReference type="EMBL" id="WNWQ01000009">
    <property type="protein sequence ID" value="KAE9985151.1"/>
    <property type="molecule type" value="Genomic_DNA"/>
</dbReference>
<dbReference type="GO" id="GO:0008270">
    <property type="term" value="F:zinc ion binding"/>
    <property type="evidence" value="ECO:0007669"/>
    <property type="project" value="UniProtKB-KW"/>
</dbReference>
<evidence type="ECO:0000256" key="4">
    <source>
        <dbReference type="ARBA" id="ARBA00022763"/>
    </source>
</evidence>
<keyword evidence="7" id="KW-0238">DNA-binding</keyword>
<dbReference type="SUPFAM" id="SSF46955">
    <property type="entry name" value="Putative DNA-binding domain"/>
    <property type="match status" value="1"/>
</dbReference>
<dbReference type="GO" id="GO:1901255">
    <property type="term" value="P:nucleotide-excision repair involved in interstrand cross-link repair"/>
    <property type="evidence" value="ECO:0007669"/>
    <property type="project" value="TreeGrafter"/>
</dbReference>
<feature type="region of interest" description="Disordered" evidence="11">
    <location>
        <begin position="1"/>
        <end position="89"/>
    </location>
</feature>
<keyword evidence="4" id="KW-0227">DNA damage</keyword>
<dbReference type="NCBIfam" id="TIGR00598">
    <property type="entry name" value="rad14"/>
    <property type="match status" value="1"/>
</dbReference>
<dbReference type="InterPro" id="IPR022656">
    <property type="entry name" value="XPA_C"/>
</dbReference>